<name>A0A8J3WXL1_9ACTN</name>
<feature type="compositionally biased region" description="Basic residues" evidence="1">
    <location>
        <begin position="204"/>
        <end position="214"/>
    </location>
</feature>
<reference evidence="2" key="1">
    <citation type="submission" date="2021-01" db="EMBL/GenBank/DDBJ databases">
        <title>Whole genome shotgun sequence of Planobispora takensis NBRC 109077.</title>
        <authorList>
            <person name="Komaki H."/>
            <person name="Tamura T."/>
        </authorList>
    </citation>
    <scope>NUCLEOTIDE SEQUENCE</scope>
    <source>
        <strain evidence="2">NBRC 109077</strain>
    </source>
</reference>
<proteinExistence type="predicted"/>
<evidence type="ECO:0000313" key="3">
    <source>
        <dbReference type="Proteomes" id="UP000634476"/>
    </source>
</evidence>
<comment type="caution">
    <text evidence="2">The sequence shown here is derived from an EMBL/GenBank/DDBJ whole genome shotgun (WGS) entry which is preliminary data.</text>
</comment>
<keyword evidence="3" id="KW-1185">Reference proteome</keyword>
<accession>A0A8J3WXL1</accession>
<feature type="region of interest" description="Disordered" evidence="1">
    <location>
        <begin position="189"/>
        <end position="214"/>
    </location>
</feature>
<dbReference type="Proteomes" id="UP000634476">
    <property type="component" value="Unassembled WGS sequence"/>
</dbReference>
<gene>
    <name evidence="2" type="ORF">Pta02_73580</name>
</gene>
<evidence type="ECO:0000313" key="2">
    <source>
        <dbReference type="EMBL" id="GII05350.1"/>
    </source>
</evidence>
<protein>
    <submittedName>
        <fullName evidence="2">Uncharacterized protein</fullName>
    </submittedName>
</protein>
<organism evidence="2 3">
    <name type="scientific">Planobispora takensis</name>
    <dbReference type="NCBI Taxonomy" id="1367882"/>
    <lineage>
        <taxon>Bacteria</taxon>
        <taxon>Bacillati</taxon>
        <taxon>Actinomycetota</taxon>
        <taxon>Actinomycetes</taxon>
        <taxon>Streptosporangiales</taxon>
        <taxon>Streptosporangiaceae</taxon>
        <taxon>Planobispora</taxon>
    </lineage>
</organism>
<dbReference type="AlphaFoldDB" id="A0A8J3WXL1"/>
<sequence>MALPLREAVQGVVFPASRGQELGDDLRIEDGLAGGDPRQRVHEVAHVGDAVLEQIADSVRARREQLRGESRLDVLGEDQNAGSVRFPAQEEGRAQTLVGEGGRQADVDHGDIGPMLGHGRAQRVAVAHGGHHVVTVGAQQLGQAIPQDDGVFGDDDAHGQAAHRCRGRSTVTAVGPPGGLWIIRCPSTVLSRSASPARPPPGRMVRRPPRRRGR</sequence>
<dbReference type="EMBL" id="BOOK01000066">
    <property type="protein sequence ID" value="GII05350.1"/>
    <property type="molecule type" value="Genomic_DNA"/>
</dbReference>
<evidence type="ECO:0000256" key="1">
    <source>
        <dbReference type="SAM" id="MobiDB-lite"/>
    </source>
</evidence>